<proteinExistence type="predicted"/>
<sequence>MLNLCGALLFGHVQRQGLEPLSFDLGQHSNITPRLRLKTPHHSLEQRWAHFLLGVHMDICKQATKLKGLGVVVVAWSKGPSERGRESIGGERGVGVVTALATAAQLRLNTRFLGSVVPALKIKDFQVENEPVLGVAADPMTLVYCCLLLVWDVLHTHTLIRNEKEYLKESKERKELKVALRETADKCEDIPIIIGGKEFRTDNIRYQTMITIPAPGGSKLNKIDNYNYVWQS</sequence>
<gene>
    <name evidence="1" type="ORF">TPSB3V08_LOCUS9052</name>
</gene>
<reference evidence="1" key="1">
    <citation type="submission" date="2020-11" db="EMBL/GenBank/DDBJ databases">
        <authorList>
            <person name="Tran Van P."/>
        </authorList>
    </citation>
    <scope>NUCLEOTIDE SEQUENCE</scope>
</reference>
<dbReference type="EMBL" id="OD006920">
    <property type="protein sequence ID" value="CAD7413488.1"/>
    <property type="molecule type" value="Genomic_DNA"/>
</dbReference>
<protein>
    <submittedName>
        <fullName evidence="1">Uncharacterized protein</fullName>
    </submittedName>
</protein>
<name>A0A7R9H993_TIMPO</name>
<evidence type="ECO:0000313" key="1">
    <source>
        <dbReference type="EMBL" id="CAD7413488.1"/>
    </source>
</evidence>
<organism evidence="1">
    <name type="scientific">Timema poppense</name>
    <name type="common">Walking stick</name>
    <dbReference type="NCBI Taxonomy" id="170557"/>
    <lineage>
        <taxon>Eukaryota</taxon>
        <taxon>Metazoa</taxon>
        <taxon>Ecdysozoa</taxon>
        <taxon>Arthropoda</taxon>
        <taxon>Hexapoda</taxon>
        <taxon>Insecta</taxon>
        <taxon>Pterygota</taxon>
        <taxon>Neoptera</taxon>
        <taxon>Polyneoptera</taxon>
        <taxon>Phasmatodea</taxon>
        <taxon>Timematodea</taxon>
        <taxon>Timematoidea</taxon>
        <taxon>Timematidae</taxon>
        <taxon>Timema</taxon>
    </lineage>
</organism>
<dbReference type="AlphaFoldDB" id="A0A7R9H993"/>
<accession>A0A7R9H993</accession>